<dbReference type="InterPro" id="IPR025331">
    <property type="entry name" value="TNT"/>
</dbReference>
<evidence type="ECO:0000313" key="3">
    <source>
        <dbReference type="EMBL" id="EHY90190.1"/>
    </source>
</evidence>
<dbReference type="SUPFAM" id="SSF160424">
    <property type="entry name" value="BH3703-like"/>
    <property type="match status" value="1"/>
</dbReference>
<proteinExistence type="predicted"/>
<sequence length="861" mass="94779">MHMCRASAAFISQDVGVALPTQLNATEQDTLVKQIGLSLLRAAPRDWHQVTVEYRAVGRYHELTGEVTLADGTTQEWVATHDIASLFGRLRSGMYREGRGTWFNARYQLDHPSSYNLEYDREEPAWDLAPPPQAYADELRMFPRSEENVPDWLMRRMAGLGPERPGPRFRMARIFDGPGAGGRPAVNRPELDVEEQDRVLDYLDSAPVVVPGRGYDLDRLAANPESTVPIAFHSDGTWIWPAAVNYYLREYGIPPEPELVQHIRSNGFGIPDVPDAVRQAAAAHVSRGAPPPQQRPMPPAPEPDEPGEQAGPGPAAQAEQRPEPQQSYDAGPPETDAEQTQLAAPVRAPQQEFDGDRRESDEPDERHFQEADAERTRIAAPPQFAEDAAAPEDARYEDERYDEDTYAEQPYDRRYEQDYDEDYEQGRRERYDEGHPDDQAYEDGAYHGREAYEQPYDDAYDEREHPEHPAEHPADAATTFTPAPLLDDGPPTTITPAAQATPAPPAAPAQPRAGAPEPERERRAPEPIAQQHTDEQPSPAPDYDEGPPTEYSAGPLVYDEPALEDLQDRLNELGVPGTSYRIGEPAERGWALEEAAEGWRVGWYDDKQLTSPAVFGDVEDAAAFMLGKLLLAPEGVAQEAPHPQPRPDSGTLSPQAAPPPPERQAPQRITATLPPDVATGARPPAPPEPYGEQRVPTPPRDEPRRPQPAQPVPPAPPAQSTPPAPRETSSSSSTPGGQGSKGGQQWPIQPLPGEPPLTLFRGKEMRELPVGSELDRFGGPNGNLTYAAGTPFEERSLVPEWVNRPYHVYRVQRPIRVLAGVAIPWFNQPGGGAAYLLPASVEDLLADGDLIELEPSDPPVD</sequence>
<dbReference type="HOGENOM" id="CLU_304400_0_0_11"/>
<feature type="compositionally biased region" description="Basic and acidic residues" evidence="1">
    <location>
        <begin position="424"/>
        <end position="452"/>
    </location>
</feature>
<dbReference type="InterPro" id="IPR053024">
    <property type="entry name" value="Fungal_surface_NADase"/>
</dbReference>
<dbReference type="InterPro" id="IPR036170">
    <property type="entry name" value="YezG-like_sf"/>
</dbReference>
<dbReference type="PANTHER" id="PTHR42059">
    <property type="entry name" value="TNT DOMAIN-CONTAINING PROTEIN"/>
    <property type="match status" value="1"/>
</dbReference>
<feature type="compositionally biased region" description="Low complexity" evidence="1">
    <location>
        <begin position="379"/>
        <end position="388"/>
    </location>
</feature>
<feature type="region of interest" description="Disordered" evidence="1">
    <location>
        <begin position="278"/>
        <end position="561"/>
    </location>
</feature>
<name>H8G4X3_9PSEU</name>
<dbReference type="Pfam" id="PF14021">
    <property type="entry name" value="TNT"/>
    <property type="match status" value="1"/>
</dbReference>
<evidence type="ECO:0000256" key="1">
    <source>
        <dbReference type="SAM" id="MobiDB-lite"/>
    </source>
</evidence>
<dbReference type="GO" id="GO:0050135">
    <property type="term" value="F:NADP+ nucleosidase activity"/>
    <property type="evidence" value="ECO:0007669"/>
    <property type="project" value="InterPro"/>
</dbReference>
<organism evidence="3 4">
    <name type="scientific">Saccharomonospora azurea NA-128</name>
    <dbReference type="NCBI Taxonomy" id="882081"/>
    <lineage>
        <taxon>Bacteria</taxon>
        <taxon>Bacillati</taxon>
        <taxon>Actinomycetota</taxon>
        <taxon>Actinomycetes</taxon>
        <taxon>Pseudonocardiales</taxon>
        <taxon>Pseudonocardiaceae</taxon>
        <taxon>Saccharomonospora</taxon>
    </lineage>
</organism>
<feature type="compositionally biased region" description="Basic and acidic residues" evidence="1">
    <location>
        <begin position="354"/>
        <end position="377"/>
    </location>
</feature>
<reference evidence="3 4" key="1">
    <citation type="journal article" date="2012" name="Stand. Genomic Sci.">
        <title>Genome sequence of the soil bacterium Saccharomonospora azurea type strain (NA-128(T)).</title>
        <authorList>
            <person name="Klenk H.P."/>
            <person name="Held B."/>
            <person name="Lucas S."/>
            <person name="Lapidus A."/>
            <person name="Copeland A."/>
            <person name="Hammon N."/>
            <person name="Pitluck S."/>
            <person name="Goodwin L.A."/>
            <person name="Han C."/>
            <person name="Tapia R."/>
            <person name="Brambilla E.M."/>
            <person name="Potter G."/>
            <person name="Land M."/>
            <person name="Ivanova N."/>
            <person name="Rohde M."/>
            <person name="Goker M."/>
            <person name="Detter J.C."/>
            <person name="Kyrpides N.C."/>
            <person name="Woyke T."/>
        </authorList>
    </citation>
    <scope>NUCLEOTIDE SEQUENCE [LARGE SCALE GENOMIC DNA]</scope>
    <source>
        <strain evidence="3 4">NA-128</strain>
    </source>
</reference>
<dbReference type="PANTHER" id="PTHR42059:SF1">
    <property type="entry name" value="TNT DOMAIN-CONTAINING PROTEIN"/>
    <property type="match status" value="1"/>
</dbReference>
<feature type="domain" description="TNT" evidence="2">
    <location>
        <begin position="767"/>
        <end position="852"/>
    </location>
</feature>
<feature type="region of interest" description="Disordered" evidence="1">
    <location>
        <begin position="635"/>
        <end position="759"/>
    </location>
</feature>
<dbReference type="EMBL" id="CM001466">
    <property type="protein sequence ID" value="EHY90190.1"/>
    <property type="molecule type" value="Genomic_DNA"/>
</dbReference>
<feature type="compositionally biased region" description="Pro residues" evidence="1">
    <location>
        <begin position="706"/>
        <end position="725"/>
    </location>
</feature>
<gene>
    <name evidence="3" type="ORF">SacazDRAFT_03313</name>
</gene>
<dbReference type="Proteomes" id="UP000004705">
    <property type="component" value="Chromosome"/>
</dbReference>
<evidence type="ECO:0000259" key="2">
    <source>
        <dbReference type="Pfam" id="PF14021"/>
    </source>
</evidence>
<evidence type="ECO:0000313" key="4">
    <source>
        <dbReference type="Proteomes" id="UP000004705"/>
    </source>
</evidence>
<feature type="compositionally biased region" description="Low complexity" evidence="1">
    <location>
        <begin position="475"/>
        <end position="501"/>
    </location>
</feature>
<feature type="compositionally biased region" description="Basic and acidic residues" evidence="1">
    <location>
        <begin position="462"/>
        <end position="474"/>
    </location>
</feature>
<feature type="compositionally biased region" description="Low complexity" evidence="1">
    <location>
        <begin position="726"/>
        <end position="735"/>
    </location>
</feature>
<feature type="compositionally biased region" description="Low complexity" evidence="1">
    <location>
        <begin position="308"/>
        <end position="326"/>
    </location>
</feature>
<feature type="compositionally biased region" description="Pro residues" evidence="1">
    <location>
        <begin position="289"/>
        <end position="301"/>
    </location>
</feature>
<protein>
    <recommendedName>
        <fullName evidence="2">TNT domain-containing protein</fullName>
    </recommendedName>
</protein>
<accession>H8G4X3</accession>
<dbReference type="AlphaFoldDB" id="H8G4X3"/>
<keyword evidence="4" id="KW-1185">Reference proteome</keyword>